<dbReference type="AlphaFoldDB" id="A0A2B4SEX3"/>
<dbReference type="SUPFAM" id="SSF56059">
    <property type="entry name" value="Glutathione synthetase ATP-binding domain-like"/>
    <property type="match status" value="1"/>
</dbReference>
<feature type="transmembrane region" description="Helical" evidence="1">
    <location>
        <begin position="36"/>
        <end position="56"/>
    </location>
</feature>
<dbReference type="PROSITE" id="PS51221">
    <property type="entry name" value="TTL"/>
    <property type="match status" value="1"/>
</dbReference>
<name>A0A2B4SEX3_STYPI</name>
<dbReference type="InterPro" id="IPR053317">
    <property type="entry name" value="Tubulin_polyglutamylase"/>
</dbReference>
<organism evidence="2 3">
    <name type="scientific">Stylophora pistillata</name>
    <name type="common">Smooth cauliflower coral</name>
    <dbReference type="NCBI Taxonomy" id="50429"/>
    <lineage>
        <taxon>Eukaryota</taxon>
        <taxon>Metazoa</taxon>
        <taxon>Cnidaria</taxon>
        <taxon>Anthozoa</taxon>
        <taxon>Hexacorallia</taxon>
        <taxon>Scleractinia</taxon>
        <taxon>Astrocoeniina</taxon>
        <taxon>Pocilloporidae</taxon>
        <taxon>Stylophora</taxon>
    </lineage>
</organism>
<evidence type="ECO:0000256" key="1">
    <source>
        <dbReference type="SAM" id="Phobius"/>
    </source>
</evidence>
<keyword evidence="3" id="KW-1185">Reference proteome</keyword>
<keyword evidence="1" id="KW-1133">Transmembrane helix</keyword>
<dbReference type="EMBL" id="LSMT01000098">
    <property type="protein sequence ID" value="PFX27649.1"/>
    <property type="molecule type" value="Genomic_DNA"/>
</dbReference>
<dbReference type="Proteomes" id="UP000225706">
    <property type="component" value="Unassembled WGS sequence"/>
</dbReference>
<proteinExistence type="predicted"/>
<comment type="caution">
    <text evidence="2">The sequence shown here is derived from an EMBL/GenBank/DDBJ whole genome shotgun (WGS) entry which is preliminary data.</text>
</comment>
<dbReference type="Pfam" id="PF03133">
    <property type="entry name" value="TTL"/>
    <property type="match status" value="1"/>
</dbReference>
<dbReference type="Gene3D" id="3.30.470.20">
    <property type="entry name" value="ATP-grasp fold, B domain"/>
    <property type="match status" value="1"/>
</dbReference>
<keyword evidence="1" id="KW-0812">Transmembrane</keyword>
<evidence type="ECO:0000313" key="2">
    <source>
        <dbReference type="EMBL" id="PFX27649.1"/>
    </source>
</evidence>
<dbReference type="PANTHER" id="PTHR47113">
    <property type="entry name" value="LD09343P"/>
    <property type="match status" value="1"/>
</dbReference>
<reference evidence="3" key="1">
    <citation type="journal article" date="2017" name="bioRxiv">
        <title>Comparative analysis of the genomes of Stylophora pistillata and Acropora digitifera provides evidence for extensive differences between species of corals.</title>
        <authorList>
            <person name="Voolstra C.R."/>
            <person name="Li Y."/>
            <person name="Liew Y.J."/>
            <person name="Baumgarten S."/>
            <person name="Zoccola D."/>
            <person name="Flot J.-F."/>
            <person name="Tambutte S."/>
            <person name="Allemand D."/>
            <person name="Aranda M."/>
        </authorList>
    </citation>
    <scope>NUCLEOTIDE SEQUENCE [LARGE SCALE GENOMIC DNA]</scope>
</reference>
<protein>
    <submittedName>
        <fullName evidence="2">Tubulin polyglutamylase ttll6</fullName>
    </submittedName>
</protein>
<evidence type="ECO:0000313" key="3">
    <source>
        <dbReference type="Proteomes" id="UP000225706"/>
    </source>
</evidence>
<dbReference type="InterPro" id="IPR004344">
    <property type="entry name" value="TTL/TTLL_fam"/>
</dbReference>
<gene>
    <name evidence="2" type="primary">ttll6</name>
    <name evidence="2" type="ORF">AWC38_SpisGene7645</name>
</gene>
<dbReference type="PANTHER" id="PTHR47113:SF1">
    <property type="entry name" value="LD09343P"/>
    <property type="match status" value="1"/>
</dbReference>
<keyword evidence="1" id="KW-0472">Membrane</keyword>
<accession>A0A2B4SEX3</accession>
<dbReference type="STRING" id="50429.A0A2B4SEX3"/>
<sequence>MWPWKSPNRQPEFKYASDNSKYYPHPHHGVQISHRLVQLMMGCLCFGVLLILVNIYQLSSITTGQTVGDPEFGSSRRPVVWMNARNLRSGYLKHVMAVFSRIGYTRTEAKSRLFDVMWAHDYPFGGELKDLLLTLEPHQKVNHFPGSGYITNKVSLAVNHFPFIPPAFVIPKDTDKFLEEVRNHPKKLWVEKSNNHRGIHIKSPKEIDLHKGSDENFVQEYIANPYLIDQRKFDIGVYTVLTSIDPLRVYVYDQEVLIRFCETDYYPFDPNNEDKYVVGDSYTQPWELPSLREWWQKGKYSRKLLLNAHLKKKGQDVDKMWSDIYRAIAEVYLRKEADLISAGSHFKSTRNFFEMVRFDFILDADLKVWLMEVNMSPNLSSASHNDNKLMYEQVVFNLLGLVGVASKLDHSLKYSSPSEKDMLVSDQDIQVLYERCASSECSKSCYDENCRLCFPCLRENERDFIKASYLEHTHRGGFRRIYPPVMTQIGEVKKDGPTLSLSSSNQLMFHWFKSMCLHDISWCA</sequence>
<dbReference type="OrthoDB" id="202825at2759"/>